<evidence type="ECO:0000313" key="1">
    <source>
        <dbReference type="EMBL" id="QHS87307.1"/>
    </source>
</evidence>
<accession>A0A6C0B509</accession>
<sequence length="98" mass="10745">MDEYGLKYNKIIGPSDTMVGGGAGGTEDTSDLYIPFGLYCRKSGPDYVPTKQTVSKKMLDDDIFEKLFGSVLYGSTTDKTHKTVAPAVTKRQTRKQGK</sequence>
<organism evidence="1">
    <name type="scientific">viral metagenome</name>
    <dbReference type="NCBI Taxonomy" id="1070528"/>
    <lineage>
        <taxon>unclassified sequences</taxon>
        <taxon>metagenomes</taxon>
        <taxon>organismal metagenomes</taxon>
    </lineage>
</organism>
<name>A0A6C0B509_9ZZZZ</name>
<dbReference type="EMBL" id="MN739080">
    <property type="protein sequence ID" value="QHS87307.1"/>
    <property type="molecule type" value="Genomic_DNA"/>
</dbReference>
<proteinExistence type="predicted"/>
<reference evidence="1" key="1">
    <citation type="journal article" date="2020" name="Nature">
        <title>Giant virus diversity and host interactions through global metagenomics.</title>
        <authorList>
            <person name="Schulz F."/>
            <person name="Roux S."/>
            <person name="Paez-Espino D."/>
            <person name="Jungbluth S."/>
            <person name="Walsh D.A."/>
            <person name="Denef V.J."/>
            <person name="McMahon K.D."/>
            <person name="Konstantinidis K.T."/>
            <person name="Eloe-Fadrosh E.A."/>
            <person name="Kyrpides N.C."/>
            <person name="Woyke T."/>
        </authorList>
    </citation>
    <scope>NUCLEOTIDE SEQUENCE</scope>
    <source>
        <strain evidence="1">GVMAG-M-3300010157-4</strain>
    </source>
</reference>
<dbReference type="AlphaFoldDB" id="A0A6C0B509"/>
<protein>
    <submittedName>
        <fullName evidence="1">Uncharacterized protein</fullName>
    </submittedName>
</protein>